<evidence type="ECO:0000313" key="6">
    <source>
        <dbReference type="Proteomes" id="UP000271531"/>
    </source>
</evidence>
<dbReference type="Gene3D" id="3.40.605.10">
    <property type="entry name" value="Aldehyde Dehydrogenase, Chain A, domain 1"/>
    <property type="match status" value="1"/>
</dbReference>
<dbReference type="Proteomes" id="UP000271531">
    <property type="component" value="Unassembled WGS sequence"/>
</dbReference>
<dbReference type="PANTHER" id="PTHR42986">
    <property type="entry name" value="BENZALDEHYDE DEHYDROGENASE YFMT"/>
    <property type="match status" value="1"/>
</dbReference>
<dbReference type="GO" id="GO:0016491">
    <property type="term" value="F:oxidoreductase activity"/>
    <property type="evidence" value="ECO:0007669"/>
    <property type="project" value="UniProtKB-KW"/>
</dbReference>
<evidence type="ECO:0000256" key="2">
    <source>
        <dbReference type="ARBA" id="ARBA00023002"/>
    </source>
</evidence>
<gene>
    <name evidence="5" type="ORF">ALP03_05202</name>
</gene>
<comment type="caution">
    <text evidence="5">The sequence shown here is derived from an EMBL/GenBank/DDBJ whole genome shotgun (WGS) entry which is preliminary data.</text>
</comment>
<protein>
    <submittedName>
        <fullName evidence="5">Benzaldehyde dehydrogenase</fullName>
    </submittedName>
</protein>
<reference evidence="5 6" key="1">
    <citation type="submission" date="2018-08" db="EMBL/GenBank/DDBJ databases">
        <title>Recombination of ecologically and evolutionarily significant loci maintains genetic cohesion in the Pseudomonas syringae species complex.</title>
        <authorList>
            <person name="Dillon M."/>
            <person name="Thakur S."/>
            <person name="Almeida R.N.D."/>
            <person name="Weir B.S."/>
            <person name="Guttman D.S."/>
        </authorList>
    </citation>
    <scope>NUCLEOTIDE SEQUENCE [LARGE SCALE GENOMIC DNA]</scope>
    <source>
        <strain evidence="5 6">ICMP 4525</strain>
    </source>
</reference>
<dbReference type="InterPro" id="IPR015590">
    <property type="entry name" value="Aldehyde_DH_dom"/>
</dbReference>
<evidence type="ECO:0000259" key="4">
    <source>
        <dbReference type="Pfam" id="PF00171"/>
    </source>
</evidence>
<dbReference type="InterPro" id="IPR016162">
    <property type="entry name" value="Ald_DH_N"/>
</dbReference>
<dbReference type="PANTHER" id="PTHR42986:SF1">
    <property type="entry name" value="BENZALDEHYDE DEHYDROGENASE YFMT"/>
    <property type="match status" value="1"/>
</dbReference>
<keyword evidence="2" id="KW-0560">Oxidoreductase</keyword>
<evidence type="ECO:0000256" key="3">
    <source>
        <dbReference type="ARBA" id="ARBA00023027"/>
    </source>
</evidence>
<proteinExistence type="inferred from homology"/>
<organism evidence="5 6">
    <name type="scientific">Pseudomonas amygdali pv. tabaci</name>
    <name type="common">Pseudomonas syringae pv. tabaci</name>
    <dbReference type="NCBI Taxonomy" id="322"/>
    <lineage>
        <taxon>Bacteria</taxon>
        <taxon>Pseudomonadati</taxon>
        <taxon>Pseudomonadota</taxon>
        <taxon>Gammaproteobacteria</taxon>
        <taxon>Pseudomonadales</taxon>
        <taxon>Pseudomonadaceae</taxon>
        <taxon>Pseudomonas</taxon>
        <taxon>Pseudomonas amygdali</taxon>
    </lineage>
</organism>
<feature type="domain" description="Aldehyde dehydrogenase" evidence="4">
    <location>
        <begin position="57"/>
        <end position="227"/>
    </location>
</feature>
<keyword evidence="3" id="KW-0520">NAD</keyword>
<comment type="similarity">
    <text evidence="1">Belongs to the aldehyde dehydrogenase family.</text>
</comment>
<dbReference type="SUPFAM" id="SSF53720">
    <property type="entry name" value="ALDH-like"/>
    <property type="match status" value="1"/>
</dbReference>
<evidence type="ECO:0000256" key="1">
    <source>
        <dbReference type="ARBA" id="ARBA00009986"/>
    </source>
</evidence>
<evidence type="ECO:0000313" key="5">
    <source>
        <dbReference type="EMBL" id="RMW11737.1"/>
    </source>
</evidence>
<dbReference type="Pfam" id="PF00171">
    <property type="entry name" value="Aldedh"/>
    <property type="match status" value="1"/>
</dbReference>
<feature type="non-terminal residue" evidence="5">
    <location>
        <position position="232"/>
    </location>
</feature>
<dbReference type="InterPro" id="IPR016161">
    <property type="entry name" value="Ald_DH/histidinol_DH"/>
</dbReference>
<sequence length="232" mass="24383">MQSRHRLCSGLFTARAVHWSGAGDYNHKSRSLNMSASDGTPLLYRAIEAECVFNGDWIPSSSPLLPVIEPATGELLMNTAMADAADIAVACREAALAQPAWAALGPREKAEIFLLAADHAVCAFDELALYVARESGGSLHKGQHEVNEAIVLLRQAAGMLSQAHGHGLMLPSAAGRLSYARRVAHGVVGVISPFNFPLVLSMRSVAPALAAGNAVVLKPDPQTPISGGFLIA</sequence>
<dbReference type="AlphaFoldDB" id="A0A3M6I3H3"/>
<dbReference type="EMBL" id="RBVA01000076">
    <property type="protein sequence ID" value="RMW11737.1"/>
    <property type="molecule type" value="Genomic_DNA"/>
</dbReference>
<accession>A0A3M6I3H3</accession>
<name>A0A3M6I3H3_PSEAJ</name>